<protein>
    <submittedName>
        <fullName evidence="1">Uncharacterized protein</fullName>
    </submittedName>
</protein>
<comment type="caution">
    <text evidence="1">The sequence shown here is derived from an EMBL/GenBank/DDBJ whole genome shotgun (WGS) entry which is preliminary data.</text>
</comment>
<organism evidence="1 2">
    <name type="scientific">Candidatus Nitrobium versatile</name>
    <dbReference type="NCBI Taxonomy" id="2884831"/>
    <lineage>
        <taxon>Bacteria</taxon>
        <taxon>Pseudomonadati</taxon>
        <taxon>Nitrospirota</taxon>
        <taxon>Nitrospiria</taxon>
        <taxon>Nitrospirales</taxon>
        <taxon>Nitrospiraceae</taxon>
        <taxon>Candidatus Nitrobium</taxon>
    </lineage>
</organism>
<proteinExistence type="predicted"/>
<evidence type="ECO:0000313" key="2">
    <source>
        <dbReference type="Proteomes" id="UP000705867"/>
    </source>
</evidence>
<dbReference type="AlphaFoldDB" id="A0A953J5I1"/>
<reference evidence="1" key="1">
    <citation type="journal article" date="2021" name="bioRxiv">
        <title>Unraveling nitrogen, sulfur and carbon metabolic pathways and microbial community transcriptional responses to substrate deprivation and toxicity stresses in a bioreactor mimicking anoxic brackish coastal sediment conditions.</title>
        <authorList>
            <person name="Martins P.D."/>
            <person name="Echeveste M.J."/>
            <person name="Arshad A."/>
            <person name="Kurth J."/>
            <person name="Ouboter H."/>
            <person name="Jetten M.S.M."/>
            <person name="Welte C.U."/>
        </authorList>
    </citation>
    <scope>NUCLEOTIDE SEQUENCE</scope>
    <source>
        <strain evidence="1">MAG_39</strain>
    </source>
</reference>
<gene>
    <name evidence="1" type="ORF">K8I29_07375</name>
</gene>
<evidence type="ECO:0000313" key="1">
    <source>
        <dbReference type="EMBL" id="MBZ0156023.1"/>
    </source>
</evidence>
<sequence length="142" mass="15834">MERKLSAGEEVSSYCTRCKLDLTHIVIAMVGQKIVKVQCRTCGSIHGYRNREPVKRAAGGGEHRTGGVRKSQEPVRTGIDMWEAGMAKARGRELPYDMGQSFEEGDIIAHPSFGKGVVLRTHYRKCDVLFRDRERALASANI</sequence>
<accession>A0A953J5I1</accession>
<name>A0A953J5I1_9BACT</name>
<dbReference type="EMBL" id="JAIOIV010000060">
    <property type="protein sequence ID" value="MBZ0156023.1"/>
    <property type="molecule type" value="Genomic_DNA"/>
</dbReference>
<dbReference type="Proteomes" id="UP000705867">
    <property type="component" value="Unassembled WGS sequence"/>
</dbReference>
<reference evidence="1" key="2">
    <citation type="submission" date="2021-08" db="EMBL/GenBank/DDBJ databases">
        <authorList>
            <person name="Dalcin Martins P."/>
        </authorList>
    </citation>
    <scope>NUCLEOTIDE SEQUENCE</scope>
    <source>
        <strain evidence="1">MAG_39</strain>
    </source>
</reference>